<feature type="binding site" evidence="13">
    <location>
        <position position="86"/>
    </location>
    <ligand>
        <name>Ca(2+)</name>
        <dbReference type="ChEBI" id="CHEBI:29108"/>
    </ligand>
</feature>
<dbReference type="EC" id="3.1.-.-" evidence="10"/>
<comment type="subunit">
    <text evidence="10">Homodimer, may be a subunit of the RNA degradosome.</text>
</comment>
<dbReference type="InterPro" id="IPR011108">
    <property type="entry name" value="RMMBL"/>
</dbReference>
<dbReference type="AlphaFoldDB" id="A0A0G0W8N9"/>
<evidence type="ECO:0000256" key="4">
    <source>
        <dbReference type="ARBA" id="ARBA00022723"/>
    </source>
</evidence>
<feature type="binding site" evidence="13">
    <location>
        <position position="113"/>
    </location>
    <ligand>
        <name>Zn(2+)</name>
        <dbReference type="ChEBI" id="CHEBI:29105"/>
        <label>1</label>
        <note>catalytic</note>
    </ligand>
</feature>
<dbReference type="FunFam" id="3.10.20.580:FF:000001">
    <property type="entry name" value="Ribonuclease J"/>
    <property type="match status" value="1"/>
</dbReference>
<dbReference type="GO" id="GO:0004534">
    <property type="term" value="F:5'-3' RNA exonuclease activity"/>
    <property type="evidence" value="ECO:0007669"/>
    <property type="project" value="UniProtKB-UniRule"/>
</dbReference>
<feature type="binding site" evidence="13">
    <location>
        <position position="432"/>
    </location>
    <ligand>
        <name>Zn(2+)</name>
        <dbReference type="ChEBI" id="CHEBI:29105"/>
        <label>1</label>
        <note>catalytic</note>
    </ligand>
</feature>
<dbReference type="Pfam" id="PF00753">
    <property type="entry name" value="Lactamase_B"/>
    <property type="match status" value="1"/>
</dbReference>
<feature type="compositionally biased region" description="Polar residues" evidence="14">
    <location>
        <begin position="35"/>
        <end position="44"/>
    </location>
</feature>
<dbReference type="InterPro" id="IPR041636">
    <property type="entry name" value="RNase_J_C"/>
</dbReference>
<evidence type="ECO:0000256" key="5">
    <source>
        <dbReference type="ARBA" id="ARBA00022759"/>
    </source>
</evidence>
<dbReference type="InterPro" id="IPR001279">
    <property type="entry name" value="Metallo-B-lactamas"/>
</dbReference>
<evidence type="ECO:0000259" key="15">
    <source>
        <dbReference type="SMART" id="SM00849"/>
    </source>
</evidence>
<dbReference type="InterPro" id="IPR055132">
    <property type="entry name" value="RNase_J_b_CASP"/>
</dbReference>
<dbReference type="HAMAP" id="MF_01491">
    <property type="entry name" value="RNase_J_bact"/>
    <property type="match status" value="1"/>
</dbReference>
<comment type="similarity">
    <text evidence="10">Belongs to the metallo-beta-lactamase superfamily. RNA-metabolizing metallo-beta-lactamase-like family. Bacterial RNase J subfamily.</text>
</comment>
<evidence type="ECO:0000313" key="16">
    <source>
        <dbReference type="EMBL" id="KKS09345.1"/>
    </source>
</evidence>
<keyword evidence="2 10" id="KW-0963">Cytoplasm</keyword>
<dbReference type="GO" id="GO:0006364">
    <property type="term" value="P:rRNA processing"/>
    <property type="evidence" value="ECO:0007669"/>
    <property type="project" value="UniProtKB-UniRule"/>
</dbReference>
<feature type="active site" description="Proton donor" evidence="11">
    <location>
        <position position="235"/>
    </location>
</feature>
<feature type="binding site" evidence="13">
    <location>
        <position position="115"/>
    </location>
    <ligand>
        <name>Zn(2+)</name>
        <dbReference type="ChEBI" id="CHEBI:29105"/>
        <label>1</label>
        <note>catalytic</note>
    </ligand>
</feature>
<evidence type="ECO:0000256" key="2">
    <source>
        <dbReference type="ARBA" id="ARBA00022490"/>
    </source>
</evidence>
<dbReference type="EMBL" id="LCBL01000002">
    <property type="protein sequence ID" value="KKS09345.1"/>
    <property type="molecule type" value="Genomic_DNA"/>
</dbReference>
<dbReference type="Pfam" id="PF22505">
    <property type="entry name" value="RNase_J_b_CASP"/>
    <property type="match status" value="1"/>
</dbReference>
<dbReference type="NCBIfam" id="TIGR00649">
    <property type="entry name" value="MG423"/>
    <property type="match status" value="1"/>
</dbReference>
<feature type="binding site" evidence="13">
    <location>
        <position position="116"/>
    </location>
    <ligand>
        <name>Zn(2+)</name>
        <dbReference type="ChEBI" id="CHEBI:29105"/>
        <label>1</label>
        <note>catalytic</note>
    </ligand>
</feature>
<dbReference type="GO" id="GO:0005737">
    <property type="term" value="C:cytoplasm"/>
    <property type="evidence" value="ECO:0007669"/>
    <property type="project" value="UniProtKB-SubCell"/>
</dbReference>
<dbReference type="PANTHER" id="PTHR43694">
    <property type="entry name" value="RIBONUCLEASE J"/>
    <property type="match status" value="1"/>
</dbReference>
<comment type="cofactor">
    <cofactor evidence="13">
        <name>Zn(2+)</name>
        <dbReference type="ChEBI" id="CHEBI:29105"/>
    </cofactor>
    <text evidence="13">Binds 2 Zn(2+) ions per subunit. It is not clear if Zn(2+) or Mg(2+) is physiologically important.</text>
</comment>
<dbReference type="InterPro" id="IPR036866">
    <property type="entry name" value="RibonucZ/Hydroxyglut_hydro"/>
</dbReference>
<evidence type="ECO:0000256" key="10">
    <source>
        <dbReference type="HAMAP-Rule" id="MF_01491"/>
    </source>
</evidence>
<dbReference type="GO" id="GO:0003723">
    <property type="term" value="F:RNA binding"/>
    <property type="evidence" value="ECO:0007669"/>
    <property type="project" value="UniProtKB-UniRule"/>
</dbReference>
<evidence type="ECO:0000256" key="13">
    <source>
        <dbReference type="PIRSR" id="PIRSR004803-3"/>
    </source>
</evidence>
<dbReference type="PATRIC" id="fig|1618344.3.peg.455"/>
<dbReference type="Proteomes" id="UP000033869">
    <property type="component" value="Unassembled WGS sequence"/>
</dbReference>
<dbReference type="SUPFAM" id="SSF56281">
    <property type="entry name" value="Metallo-hydrolase/oxidoreductase"/>
    <property type="match status" value="1"/>
</dbReference>
<keyword evidence="3 10" id="KW-0540">Nuclease</keyword>
<feature type="binding site" evidence="13">
    <location>
        <position position="111"/>
    </location>
    <ligand>
        <name>Zn(2+)</name>
        <dbReference type="ChEBI" id="CHEBI:29105"/>
        <label>1</label>
        <note>catalytic</note>
    </ligand>
</feature>
<keyword evidence="6 10" id="KW-0378">Hydrolase</keyword>
<evidence type="ECO:0000256" key="3">
    <source>
        <dbReference type="ARBA" id="ARBA00022722"/>
    </source>
</evidence>
<gene>
    <name evidence="10" type="primary">rnj</name>
    <name evidence="16" type="ORF">UU65_C0002G0123</name>
</gene>
<name>A0A0G0W8N9_UNCC2</name>
<dbReference type="SMART" id="SM00849">
    <property type="entry name" value="Lactamase_B"/>
    <property type="match status" value="1"/>
</dbReference>
<organism evidence="16 17">
    <name type="scientific">candidate division CPR2 bacterium GW2011_GWC1_41_48</name>
    <dbReference type="NCBI Taxonomy" id="1618344"/>
    <lineage>
        <taxon>Bacteria</taxon>
        <taxon>Bacteria division CPR2</taxon>
    </lineage>
</organism>
<sequence length="597" mass="66575">MEEQLSKEQGREPQSIPQRSAVPQRPGNPGKRTQPRQQRPNDGQNLRIIPLGGMGEIGKNMYVLEYGNDILVIDAGFMFPEADMPGVDYVIPDVKYLEENKHKVKGYLITHAHEDHVGALPYVLPKVPAPIYAPKLTAALIQNKLKEFKIMGQLGIRTVDPDKDEKLQFGALQVEFIRMVHSIPDAVAIVIHTPVGTVIATGDFRFDFTPVDKKVPNIHRLVELSKEGVLALLSDSTGAESPGFSVTESALQKNFDNIWTSASGRIVVASFASQINRIQQFINATAYSGRKLAFSGRSLLNNVEVAVRLGYLKIPSGMIIKVQDINRYPDNQVTIVSTGSQGESMSALARMASGDHKQIKIKRGDTVVFSSSPVPGNEDKIRKVIDDLFRQGAEVVYDEKDDIKTHVSGHPKQEELKLMLSLVKPKYFIPYHGEYHHLIHHRDIAIEMNIPEKNIFVVDNGQVIEFDANGARLNGKVPHGEVLVDGLGVGDVQNIVLRDRNIMSTDGIFVVIATVDKVSGRLLTSPDIISRGFIYMRESEQLVNKARQEVRRILSKKEGEPPANWINMKNKVRDEIGQFLYNNTKRQPMVIPVIIEV</sequence>
<evidence type="ECO:0000256" key="12">
    <source>
        <dbReference type="PIRSR" id="PIRSR004803-2"/>
    </source>
</evidence>
<comment type="cofactor">
    <cofactor evidence="13">
        <name>Ca(2+)</name>
        <dbReference type="ChEBI" id="CHEBI:29108"/>
    </cofactor>
    <text evidence="13">Binds 1 Ca(2+) cation per subunit. Seen in 1 crystal structure, it is not clear if it is physiologically important.</text>
</comment>
<keyword evidence="13" id="KW-0106">Calcium</keyword>
<keyword evidence="9 10" id="KW-0694">RNA-binding</keyword>
<accession>A0A0G0W8N9</accession>
<comment type="function">
    <text evidence="10">An RNase that has 5'-3' exonuclease and possibly endonuclease activity. Involved in maturation of rRNA and in some organisms also mRNA maturation and/or decay.</text>
</comment>
<dbReference type="InterPro" id="IPR030854">
    <property type="entry name" value="RNase_J_bac"/>
</dbReference>
<keyword evidence="5 10" id="KW-0255">Endonuclease</keyword>
<feature type="region of interest" description="Disordered" evidence="14">
    <location>
        <begin position="1"/>
        <end position="48"/>
    </location>
</feature>
<evidence type="ECO:0000256" key="8">
    <source>
        <dbReference type="ARBA" id="ARBA00022839"/>
    </source>
</evidence>
<keyword evidence="10" id="KW-0698">rRNA processing</keyword>
<dbReference type="Gene3D" id="3.10.20.580">
    <property type="match status" value="1"/>
</dbReference>
<feature type="active site" description="Proton acceptor" evidence="11">
    <location>
        <position position="410"/>
    </location>
</feature>
<evidence type="ECO:0000256" key="11">
    <source>
        <dbReference type="PIRSR" id="PIRSR004803-1"/>
    </source>
</evidence>
<feature type="binding site" evidence="13">
    <location>
        <position position="485"/>
    </location>
    <ligand>
        <name>Ca(2+)</name>
        <dbReference type="ChEBI" id="CHEBI:29108"/>
    </ligand>
</feature>
<evidence type="ECO:0000256" key="1">
    <source>
        <dbReference type="ARBA" id="ARBA00004496"/>
    </source>
</evidence>
<protein>
    <recommendedName>
        <fullName evidence="10">Ribonuclease J</fullName>
        <shortName evidence="10">RNase J</shortName>
        <ecNumber evidence="10">3.1.-.-</ecNumber>
    </recommendedName>
</protein>
<dbReference type="PIRSF" id="PIRSF004803">
    <property type="entry name" value="RnjA"/>
    <property type="match status" value="1"/>
</dbReference>
<feature type="domain" description="Metallo-beta-lactamase" evidence="15">
    <location>
        <begin position="58"/>
        <end position="244"/>
    </location>
</feature>
<evidence type="ECO:0000256" key="9">
    <source>
        <dbReference type="ARBA" id="ARBA00022884"/>
    </source>
</evidence>
<dbReference type="CDD" id="cd07714">
    <property type="entry name" value="RNaseJ_MBL-fold"/>
    <property type="match status" value="1"/>
</dbReference>
<dbReference type="Gene3D" id="3.60.15.10">
    <property type="entry name" value="Ribonuclease Z/Hydroxyacylglutathione hydrolase-like"/>
    <property type="match status" value="1"/>
</dbReference>
<dbReference type="Pfam" id="PF07521">
    <property type="entry name" value="RMMBL"/>
    <property type="match status" value="1"/>
</dbReference>
<dbReference type="Pfam" id="PF17770">
    <property type="entry name" value="RNase_J_C"/>
    <property type="match status" value="1"/>
</dbReference>
<feature type="binding site" evidence="13">
    <location>
        <position position="203"/>
    </location>
    <ligand>
        <name>Zn(2+)</name>
        <dbReference type="ChEBI" id="CHEBI:29105"/>
        <label>1</label>
        <note>catalytic</note>
    </ligand>
</feature>
<dbReference type="GO" id="GO:0008270">
    <property type="term" value="F:zinc ion binding"/>
    <property type="evidence" value="ECO:0007669"/>
    <property type="project" value="InterPro"/>
</dbReference>
<feature type="compositionally biased region" description="Basic and acidic residues" evidence="14">
    <location>
        <begin position="1"/>
        <end position="11"/>
    </location>
</feature>
<dbReference type="PANTHER" id="PTHR43694:SF1">
    <property type="entry name" value="RIBONUCLEASE J"/>
    <property type="match status" value="1"/>
</dbReference>
<dbReference type="Gene3D" id="3.40.50.10710">
    <property type="entry name" value="Metallo-hydrolase/oxidoreductase"/>
    <property type="match status" value="1"/>
</dbReference>
<feature type="binding site" evidence="13">
    <location>
        <position position="88"/>
    </location>
    <ligand>
        <name>Ca(2+)</name>
        <dbReference type="ChEBI" id="CHEBI:29108"/>
    </ligand>
</feature>
<evidence type="ECO:0000256" key="14">
    <source>
        <dbReference type="SAM" id="MobiDB-lite"/>
    </source>
</evidence>
<feature type="binding site" evidence="10 12">
    <location>
        <begin position="406"/>
        <end position="410"/>
    </location>
    <ligand>
        <name>substrate</name>
    </ligand>
</feature>
<keyword evidence="7 13" id="KW-0862">Zinc</keyword>
<dbReference type="GO" id="GO:0004521">
    <property type="term" value="F:RNA endonuclease activity"/>
    <property type="evidence" value="ECO:0007669"/>
    <property type="project" value="UniProtKB-UniRule"/>
</dbReference>
<comment type="subcellular location">
    <subcellularLocation>
        <location evidence="1 10">Cytoplasm</location>
    </subcellularLocation>
</comment>
<evidence type="ECO:0000256" key="6">
    <source>
        <dbReference type="ARBA" id="ARBA00022801"/>
    </source>
</evidence>
<feature type="binding site" evidence="13">
    <location>
        <position position="181"/>
    </location>
    <ligand>
        <name>Zn(2+)</name>
        <dbReference type="ChEBI" id="CHEBI:29105"/>
        <label>1</label>
        <note>catalytic</note>
    </ligand>
</feature>
<dbReference type="InterPro" id="IPR042173">
    <property type="entry name" value="RNase_J_2"/>
</dbReference>
<comment type="caution">
    <text evidence="16">The sequence shown here is derived from an EMBL/GenBank/DDBJ whole genome shotgun (WGS) entry which is preliminary data.</text>
</comment>
<proteinExistence type="inferred from homology"/>
<keyword evidence="8 10" id="KW-0269">Exonuclease</keyword>
<keyword evidence="4 13" id="KW-0479">Metal-binding</keyword>
<evidence type="ECO:0000256" key="7">
    <source>
        <dbReference type="ARBA" id="ARBA00022833"/>
    </source>
</evidence>
<reference evidence="16 17" key="1">
    <citation type="journal article" date="2015" name="Nature">
        <title>rRNA introns, odd ribosomes, and small enigmatic genomes across a large radiation of phyla.</title>
        <authorList>
            <person name="Brown C.T."/>
            <person name="Hug L.A."/>
            <person name="Thomas B.C."/>
            <person name="Sharon I."/>
            <person name="Castelle C.J."/>
            <person name="Singh A."/>
            <person name="Wilkins M.J."/>
            <person name="Williams K.H."/>
            <person name="Banfield J.F."/>
        </authorList>
    </citation>
    <scope>NUCLEOTIDE SEQUENCE [LARGE SCALE GENOMIC DNA]</scope>
</reference>
<dbReference type="InterPro" id="IPR004613">
    <property type="entry name" value="RNase_J"/>
</dbReference>
<evidence type="ECO:0000313" key="17">
    <source>
        <dbReference type="Proteomes" id="UP000033869"/>
    </source>
</evidence>